<dbReference type="InterPro" id="IPR003593">
    <property type="entry name" value="AAA+_ATPase"/>
</dbReference>
<dbReference type="EMBL" id="NXLW01000011">
    <property type="protein sequence ID" value="RDU71549.1"/>
    <property type="molecule type" value="Genomic_DNA"/>
</dbReference>
<dbReference type="PANTHER" id="PTHR32071:SF21">
    <property type="entry name" value="TRANSCRIPTIONAL REGULATORY PROTEIN FLGR"/>
    <property type="match status" value="1"/>
</dbReference>
<evidence type="ECO:0000259" key="8">
    <source>
        <dbReference type="PROSITE" id="PS50110"/>
    </source>
</evidence>
<keyword evidence="2" id="KW-0067">ATP-binding</keyword>
<feature type="domain" description="Response regulatory" evidence="8">
    <location>
        <begin position="2"/>
        <end position="113"/>
    </location>
</feature>
<dbReference type="InterPro" id="IPR001789">
    <property type="entry name" value="Sig_transdc_resp-reg_receiver"/>
</dbReference>
<dbReference type="Proteomes" id="UP000256424">
    <property type="component" value="Unassembled WGS sequence"/>
</dbReference>
<keyword evidence="5" id="KW-0804">Transcription</keyword>
<sequence length="390" mass="43937">MKIAIVEDDINMRKSLEFFFSDYKDLEITSFKNPKDALKSLDSSFDLIITDINMPQMDGLEFLTQLNGKYEAIVITGNATLNKAIESIRLGVKDFFQKPFEPEDLLAAIYRTKKILEFNKTNKSNKPPKKTLSKDKLFKSTSPQLETAKTLAKKVAPTDAAVLLLGASGVGKEVFARFIHEHSKRANAPFVGLNMAAIPEHLLESELFGYEKGAFTDAIATKPGLLESAQKGTIFLDEIGEMPMGLQAKLLRALQEKEIIRLGSSKPVKIDVRFISATNANIQEKIANQEFREDLFFRLQTVPIKIPPLKERLEEILPLAQEHIKEVCANYGFSEKKMSESAQEKMLSYSWPGNIRELLSVVERACILSEGTTIEIQDLYLDEREKGLFH</sequence>
<dbReference type="SMART" id="SM00382">
    <property type="entry name" value="AAA"/>
    <property type="match status" value="1"/>
</dbReference>
<dbReference type="PROSITE" id="PS00676">
    <property type="entry name" value="SIGMA54_INTERACT_2"/>
    <property type="match status" value="1"/>
</dbReference>
<evidence type="ECO:0000256" key="5">
    <source>
        <dbReference type="ARBA" id="ARBA00023163"/>
    </source>
</evidence>
<dbReference type="OrthoDB" id="9814761at2"/>
<dbReference type="InterPro" id="IPR002078">
    <property type="entry name" value="Sigma_54_int"/>
</dbReference>
<dbReference type="Gene3D" id="3.40.50.300">
    <property type="entry name" value="P-loop containing nucleotide triphosphate hydrolases"/>
    <property type="match status" value="1"/>
</dbReference>
<dbReference type="Pfam" id="PF00158">
    <property type="entry name" value="Sigma54_activat"/>
    <property type="match status" value="1"/>
</dbReference>
<dbReference type="PANTHER" id="PTHR32071">
    <property type="entry name" value="TRANSCRIPTIONAL REGULATORY PROTEIN"/>
    <property type="match status" value="1"/>
</dbReference>
<dbReference type="RefSeq" id="WP_104763776.1">
    <property type="nucleotide sequence ID" value="NZ_FZPM01000034.1"/>
</dbReference>
<evidence type="ECO:0000256" key="2">
    <source>
        <dbReference type="ARBA" id="ARBA00022840"/>
    </source>
</evidence>
<keyword evidence="4" id="KW-0238">DNA-binding</keyword>
<name>A0A3D8J1Y2_9HELI</name>
<keyword evidence="6" id="KW-0597">Phosphoprotein</keyword>
<dbReference type="AlphaFoldDB" id="A0A3D8J1Y2"/>
<dbReference type="SMART" id="SM00448">
    <property type="entry name" value="REC"/>
    <property type="match status" value="1"/>
</dbReference>
<dbReference type="GO" id="GO:0003677">
    <property type="term" value="F:DNA binding"/>
    <property type="evidence" value="ECO:0007669"/>
    <property type="project" value="UniProtKB-KW"/>
</dbReference>
<dbReference type="Gene3D" id="1.10.8.60">
    <property type="match status" value="1"/>
</dbReference>
<evidence type="ECO:0000259" key="7">
    <source>
        <dbReference type="PROSITE" id="PS50045"/>
    </source>
</evidence>
<protein>
    <submittedName>
        <fullName evidence="9">Sigma-54-dependent Fis family transcriptional regulator</fullName>
    </submittedName>
</protein>
<organism evidence="9 10">
    <name type="scientific">Helicobacter aurati</name>
    <dbReference type="NCBI Taxonomy" id="137778"/>
    <lineage>
        <taxon>Bacteria</taxon>
        <taxon>Pseudomonadati</taxon>
        <taxon>Campylobacterota</taxon>
        <taxon>Epsilonproteobacteria</taxon>
        <taxon>Campylobacterales</taxon>
        <taxon>Helicobacteraceae</taxon>
        <taxon>Helicobacter</taxon>
    </lineage>
</organism>
<reference evidence="9 10" key="1">
    <citation type="submission" date="2018-04" db="EMBL/GenBank/DDBJ databases">
        <title>Novel Campyloabacter and Helicobacter Species and Strains.</title>
        <authorList>
            <person name="Mannion A.J."/>
            <person name="Shen Z."/>
            <person name="Fox J.G."/>
        </authorList>
    </citation>
    <scope>NUCLEOTIDE SEQUENCE [LARGE SCALE GENOMIC DNA]</scope>
    <source>
        <strain evidence="9 10">MIT 97-5075</strain>
    </source>
</reference>
<keyword evidence="10" id="KW-1185">Reference proteome</keyword>
<keyword evidence="3" id="KW-0805">Transcription regulation</keyword>
<evidence type="ECO:0000313" key="10">
    <source>
        <dbReference type="Proteomes" id="UP000256424"/>
    </source>
</evidence>
<dbReference type="FunFam" id="3.40.50.300:FF:000006">
    <property type="entry name" value="DNA-binding transcriptional regulator NtrC"/>
    <property type="match status" value="1"/>
</dbReference>
<dbReference type="GO" id="GO:0005524">
    <property type="term" value="F:ATP binding"/>
    <property type="evidence" value="ECO:0007669"/>
    <property type="project" value="UniProtKB-KW"/>
</dbReference>
<dbReference type="Pfam" id="PF25601">
    <property type="entry name" value="AAA_lid_14"/>
    <property type="match status" value="1"/>
</dbReference>
<keyword evidence="1" id="KW-0547">Nucleotide-binding</keyword>
<dbReference type="GO" id="GO:0000160">
    <property type="term" value="P:phosphorelay signal transduction system"/>
    <property type="evidence" value="ECO:0007669"/>
    <property type="project" value="InterPro"/>
</dbReference>
<dbReference type="CDD" id="cd00009">
    <property type="entry name" value="AAA"/>
    <property type="match status" value="1"/>
</dbReference>
<dbReference type="Gene3D" id="3.40.50.2300">
    <property type="match status" value="1"/>
</dbReference>
<evidence type="ECO:0000256" key="4">
    <source>
        <dbReference type="ARBA" id="ARBA00023125"/>
    </source>
</evidence>
<dbReference type="InterPro" id="IPR027417">
    <property type="entry name" value="P-loop_NTPase"/>
</dbReference>
<evidence type="ECO:0000256" key="3">
    <source>
        <dbReference type="ARBA" id="ARBA00023015"/>
    </source>
</evidence>
<dbReference type="PROSITE" id="PS50045">
    <property type="entry name" value="SIGMA54_INTERACT_4"/>
    <property type="match status" value="1"/>
</dbReference>
<feature type="modified residue" description="4-aspartylphosphate" evidence="6">
    <location>
        <position position="51"/>
    </location>
</feature>
<dbReference type="SUPFAM" id="SSF52172">
    <property type="entry name" value="CheY-like"/>
    <property type="match status" value="1"/>
</dbReference>
<dbReference type="PROSITE" id="PS50110">
    <property type="entry name" value="RESPONSE_REGULATORY"/>
    <property type="match status" value="1"/>
</dbReference>
<proteinExistence type="predicted"/>
<gene>
    <name evidence="9" type="ORF">CQA66_06200</name>
</gene>
<accession>A0A3D8J1Y2</accession>
<dbReference type="InterPro" id="IPR058031">
    <property type="entry name" value="AAA_lid_NorR"/>
</dbReference>
<dbReference type="Pfam" id="PF00072">
    <property type="entry name" value="Response_reg"/>
    <property type="match status" value="1"/>
</dbReference>
<dbReference type="InterPro" id="IPR011006">
    <property type="entry name" value="CheY-like_superfamily"/>
</dbReference>
<evidence type="ECO:0000256" key="6">
    <source>
        <dbReference type="PROSITE-ProRule" id="PRU00169"/>
    </source>
</evidence>
<evidence type="ECO:0000256" key="1">
    <source>
        <dbReference type="ARBA" id="ARBA00022741"/>
    </source>
</evidence>
<dbReference type="GO" id="GO:0006355">
    <property type="term" value="P:regulation of DNA-templated transcription"/>
    <property type="evidence" value="ECO:0007669"/>
    <property type="project" value="InterPro"/>
</dbReference>
<dbReference type="SUPFAM" id="SSF52540">
    <property type="entry name" value="P-loop containing nucleoside triphosphate hydrolases"/>
    <property type="match status" value="1"/>
</dbReference>
<dbReference type="InterPro" id="IPR025943">
    <property type="entry name" value="Sigma_54_int_dom_ATP-bd_2"/>
</dbReference>
<feature type="domain" description="Sigma-54 factor interaction" evidence="7">
    <location>
        <begin position="138"/>
        <end position="367"/>
    </location>
</feature>
<comment type="caution">
    <text evidence="9">The sequence shown here is derived from an EMBL/GenBank/DDBJ whole genome shotgun (WGS) entry which is preliminary data.</text>
</comment>
<evidence type="ECO:0000313" key="9">
    <source>
        <dbReference type="EMBL" id="RDU71549.1"/>
    </source>
</evidence>